<dbReference type="EMBL" id="LR586016">
    <property type="protein sequence ID" value="VIP00927.1"/>
    <property type="molecule type" value="Genomic_DNA"/>
</dbReference>
<reference evidence="1" key="1">
    <citation type="submission" date="2019-04" db="EMBL/GenBank/DDBJ databases">
        <authorList>
            <consortium name="Science for Life Laboratories"/>
        </authorList>
    </citation>
    <scope>NUCLEOTIDE SEQUENCE</scope>
    <source>
        <strain evidence="1">MBLW1</strain>
    </source>
</reference>
<sequence>MRRFLLGFLVSSVFSIYLLLTAKGTCNELVEKIRLGKNPLIIKSIQINDQQPEKNLEVTNWFESFMIDSKSGHSGYNETVGGRTDFITIHTSSWPPFQIRLRFKRCGHILYLWWSTHDVWQNEPDYYYLDVDEDKLPPKVKLIFDIPQLKRK</sequence>
<dbReference type="Proteomes" id="UP000464378">
    <property type="component" value="Chromosome"/>
</dbReference>
<proteinExistence type="predicted"/>
<gene>
    <name evidence="1" type="ORF">GMBLW1_30330</name>
</gene>
<accession>A0A6C2YHN3</accession>
<keyword evidence="2" id="KW-1185">Reference proteome</keyword>
<evidence type="ECO:0000313" key="2">
    <source>
        <dbReference type="Proteomes" id="UP000464378"/>
    </source>
</evidence>
<dbReference type="EMBL" id="LR593887">
    <property type="protein sequence ID" value="VTR97272.1"/>
    <property type="molecule type" value="Genomic_DNA"/>
</dbReference>
<dbReference type="InParanoid" id="A0A6C2YHN3"/>
<organism evidence="1">
    <name type="scientific">Tuwongella immobilis</name>
    <dbReference type="NCBI Taxonomy" id="692036"/>
    <lineage>
        <taxon>Bacteria</taxon>
        <taxon>Pseudomonadati</taxon>
        <taxon>Planctomycetota</taxon>
        <taxon>Planctomycetia</taxon>
        <taxon>Gemmatales</taxon>
        <taxon>Gemmataceae</taxon>
        <taxon>Tuwongella</taxon>
    </lineage>
</organism>
<dbReference type="KEGG" id="tim:GMBLW1_30330"/>
<evidence type="ECO:0000313" key="1">
    <source>
        <dbReference type="EMBL" id="VIP00927.1"/>
    </source>
</evidence>
<protein>
    <submittedName>
        <fullName evidence="1">Uncharacterized protein</fullName>
    </submittedName>
</protein>
<dbReference type="AlphaFoldDB" id="A0A6C2YHN3"/>
<name>A0A6C2YHN3_9BACT</name>